<reference evidence="2" key="1">
    <citation type="submission" date="2018-07" db="EMBL/GenBank/DDBJ databases">
        <title>Comparative genomics of catfishes provides insights into carnivory and benthic adaptation.</title>
        <authorList>
            <person name="Zhang Y."/>
            <person name="Wang D."/>
            <person name="Peng Z."/>
            <person name="Zheng S."/>
            <person name="Shao F."/>
            <person name="Tao W."/>
        </authorList>
    </citation>
    <scope>NUCLEOTIDE SEQUENCE</scope>
    <source>
        <strain evidence="2">Chongqing</strain>
    </source>
</reference>
<dbReference type="EMBL" id="MU532773">
    <property type="protein sequence ID" value="KAI5629849.1"/>
    <property type="molecule type" value="Genomic_DNA"/>
</dbReference>
<dbReference type="InterPro" id="IPR037847">
    <property type="entry name" value="GRAMDC4"/>
</dbReference>
<proteinExistence type="predicted"/>
<keyword evidence="1" id="KW-0472">Membrane</keyword>
<protein>
    <submittedName>
        <fullName evidence="2">GRAM domain-containing protein 4 isoform X4</fullName>
    </submittedName>
</protein>
<comment type="caution">
    <text evidence="2">The sequence shown here is derived from an EMBL/GenBank/DDBJ whole genome shotgun (WGS) entry which is preliminary data.</text>
</comment>
<dbReference type="PANTHER" id="PTHR37402:SF1">
    <property type="entry name" value="GRAM DOMAIN-CONTAINING PROTEIN 4"/>
    <property type="match status" value="1"/>
</dbReference>
<sequence length="71" mass="8251">VYMNAAWYGWAIPMFLFLAILRLSLNYLIARGWRIQWSIVPEVSEPVEPPKEDLTVSEKFQLVLDVAQKAQ</sequence>
<keyword evidence="1" id="KW-1133">Transmembrane helix</keyword>
<feature type="non-terminal residue" evidence="2">
    <location>
        <position position="1"/>
    </location>
</feature>
<dbReference type="AlphaFoldDB" id="A0AAD5FVS0"/>
<evidence type="ECO:0000313" key="3">
    <source>
        <dbReference type="Proteomes" id="UP001205998"/>
    </source>
</evidence>
<accession>A0AAD5FVS0</accession>
<dbReference type="GO" id="GO:0005739">
    <property type="term" value="C:mitochondrion"/>
    <property type="evidence" value="ECO:0007669"/>
    <property type="project" value="TreeGrafter"/>
</dbReference>
<name>A0AAD5FVS0_SILAS</name>
<dbReference type="Proteomes" id="UP001205998">
    <property type="component" value="Unassembled WGS sequence"/>
</dbReference>
<evidence type="ECO:0000313" key="2">
    <source>
        <dbReference type="EMBL" id="KAI5629849.1"/>
    </source>
</evidence>
<keyword evidence="3" id="KW-1185">Reference proteome</keyword>
<feature type="non-terminal residue" evidence="2">
    <location>
        <position position="71"/>
    </location>
</feature>
<organism evidence="2 3">
    <name type="scientific">Silurus asotus</name>
    <name type="common">Amur catfish</name>
    <name type="synonym">Parasilurus asotus</name>
    <dbReference type="NCBI Taxonomy" id="30991"/>
    <lineage>
        <taxon>Eukaryota</taxon>
        <taxon>Metazoa</taxon>
        <taxon>Chordata</taxon>
        <taxon>Craniata</taxon>
        <taxon>Vertebrata</taxon>
        <taxon>Euteleostomi</taxon>
        <taxon>Actinopterygii</taxon>
        <taxon>Neopterygii</taxon>
        <taxon>Teleostei</taxon>
        <taxon>Ostariophysi</taxon>
        <taxon>Siluriformes</taxon>
        <taxon>Siluridae</taxon>
        <taxon>Silurus</taxon>
    </lineage>
</organism>
<keyword evidence="1" id="KW-0812">Transmembrane</keyword>
<evidence type="ECO:0000256" key="1">
    <source>
        <dbReference type="SAM" id="Phobius"/>
    </source>
</evidence>
<dbReference type="GO" id="GO:0034164">
    <property type="term" value="P:negative regulation of toll-like receptor 9 signaling pathway"/>
    <property type="evidence" value="ECO:0007669"/>
    <property type="project" value="TreeGrafter"/>
</dbReference>
<dbReference type="GO" id="GO:0006915">
    <property type="term" value="P:apoptotic process"/>
    <property type="evidence" value="ECO:0007669"/>
    <property type="project" value="InterPro"/>
</dbReference>
<feature type="transmembrane region" description="Helical" evidence="1">
    <location>
        <begin position="6"/>
        <end position="29"/>
    </location>
</feature>
<gene>
    <name evidence="2" type="ORF">C0J50_12661</name>
</gene>
<dbReference type="PANTHER" id="PTHR37402">
    <property type="entry name" value="GRAM DOMAIN-CONTAINING PROTEIN 4"/>
    <property type="match status" value="1"/>
</dbReference>